<proteinExistence type="predicted"/>
<keyword evidence="2" id="KW-1185">Reference proteome</keyword>
<reference evidence="2" key="2">
    <citation type="submission" date="2015-01" db="EMBL/GenBank/DDBJ databases">
        <title>Evolutionary Origins and Diversification of the Mycorrhizal Mutualists.</title>
        <authorList>
            <consortium name="DOE Joint Genome Institute"/>
            <consortium name="Mycorrhizal Genomics Consortium"/>
            <person name="Kohler A."/>
            <person name="Kuo A."/>
            <person name="Nagy L.G."/>
            <person name="Floudas D."/>
            <person name="Copeland A."/>
            <person name="Barry K.W."/>
            <person name="Cichocki N."/>
            <person name="Veneault-Fourrey C."/>
            <person name="LaButti K."/>
            <person name="Lindquist E.A."/>
            <person name="Lipzen A."/>
            <person name="Lundell T."/>
            <person name="Morin E."/>
            <person name="Murat C."/>
            <person name="Riley R."/>
            <person name="Ohm R."/>
            <person name="Sun H."/>
            <person name="Tunlid A."/>
            <person name="Henrissat B."/>
            <person name="Grigoriev I.V."/>
            <person name="Hibbett D.S."/>
            <person name="Martin F."/>
        </authorList>
    </citation>
    <scope>NUCLEOTIDE SEQUENCE [LARGE SCALE GENOMIC DNA]</scope>
    <source>
        <strain evidence="2">F 1598</strain>
    </source>
</reference>
<dbReference type="InParanoid" id="A0A0C3GG20"/>
<organism evidence="1 2">
    <name type="scientific">Piloderma croceum (strain F 1598)</name>
    <dbReference type="NCBI Taxonomy" id="765440"/>
    <lineage>
        <taxon>Eukaryota</taxon>
        <taxon>Fungi</taxon>
        <taxon>Dikarya</taxon>
        <taxon>Basidiomycota</taxon>
        <taxon>Agaricomycotina</taxon>
        <taxon>Agaricomycetes</taxon>
        <taxon>Agaricomycetidae</taxon>
        <taxon>Atheliales</taxon>
        <taxon>Atheliaceae</taxon>
        <taxon>Piloderma</taxon>
    </lineage>
</organism>
<accession>A0A0C3GG20</accession>
<name>A0A0C3GG20_PILCF</name>
<gene>
    <name evidence="1" type="ORF">PILCRDRAFT_84538</name>
</gene>
<protein>
    <submittedName>
        <fullName evidence="1">Uncharacterized protein</fullName>
    </submittedName>
</protein>
<evidence type="ECO:0000313" key="1">
    <source>
        <dbReference type="EMBL" id="KIM90599.1"/>
    </source>
</evidence>
<dbReference type="EMBL" id="KN832973">
    <property type="protein sequence ID" value="KIM90599.1"/>
    <property type="molecule type" value="Genomic_DNA"/>
</dbReference>
<reference evidence="1 2" key="1">
    <citation type="submission" date="2014-04" db="EMBL/GenBank/DDBJ databases">
        <authorList>
            <consortium name="DOE Joint Genome Institute"/>
            <person name="Kuo A."/>
            <person name="Tarkka M."/>
            <person name="Buscot F."/>
            <person name="Kohler A."/>
            <person name="Nagy L.G."/>
            <person name="Floudas D."/>
            <person name="Copeland A."/>
            <person name="Barry K.W."/>
            <person name="Cichocki N."/>
            <person name="Veneault-Fourrey C."/>
            <person name="LaButti K."/>
            <person name="Lindquist E.A."/>
            <person name="Lipzen A."/>
            <person name="Lundell T."/>
            <person name="Morin E."/>
            <person name="Murat C."/>
            <person name="Sun H."/>
            <person name="Tunlid A."/>
            <person name="Henrissat B."/>
            <person name="Grigoriev I.V."/>
            <person name="Hibbett D.S."/>
            <person name="Martin F."/>
            <person name="Nordberg H.P."/>
            <person name="Cantor M.N."/>
            <person name="Hua S.X."/>
        </authorList>
    </citation>
    <scope>NUCLEOTIDE SEQUENCE [LARGE SCALE GENOMIC DNA]</scope>
    <source>
        <strain evidence="1 2">F 1598</strain>
    </source>
</reference>
<dbReference type="Proteomes" id="UP000054166">
    <property type="component" value="Unassembled WGS sequence"/>
</dbReference>
<evidence type="ECO:0000313" key="2">
    <source>
        <dbReference type="Proteomes" id="UP000054166"/>
    </source>
</evidence>
<dbReference type="OrthoDB" id="4933604at2759"/>
<dbReference type="AlphaFoldDB" id="A0A0C3GG20"/>
<dbReference type="HOGENOM" id="CLU_1332372_0_0_1"/>
<sequence length="206" mass="22191">MSFVPGADARAVDYANEYIFPSGQNILYQTVSAALSEGDEVDITFELKENEDMALEDERTTKAIFTDKTTGKKKVLWEVSNTSDGLGDAQIERAYNAYRKVLVAHLGVSPPPLLQDCGPTASAAGSLTPVSRALSPSNILQVSGGSWFFVELSAVPTSFPEYPTAFATLTRAFDALILTSMITLAFDSPPPLVFAIRSGMGRRKGE</sequence>